<feature type="compositionally biased region" description="Low complexity" evidence="1">
    <location>
        <begin position="214"/>
        <end position="223"/>
    </location>
</feature>
<reference evidence="2 3" key="1">
    <citation type="submission" date="2023-07" db="EMBL/GenBank/DDBJ databases">
        <title>Sequencing the genomes of 1000 actinobacteria strains.</title>
        <authorList>
            <person name="Klenk H.-P."/>
        </authorList>
    </citation>
    <scope>NUCLEOTIDE SEQUENCE [LARGE SCALE GENOMIC DNA]</scope>
    <source>
        <strain evidence="2 3">DSM 44709</strain>
    </source>
</reference>
<sequence length="249" mass="26712">MFLKGHAGDMMRVGRLSRESQHVAKPALTLGLAVQPDVLRDIASMPGFRGLGLLARILFALPENTVGFRRIGADPVPAEVADAYRESLGALVLTLAGWTDPAVVPLTEEANGRVLDIERAVEPRLAPGGAWGHIVDWGSKYTGAVVRMAGLIHLAEHLRDGWSRPVDADTIDRAAQLGDYYAAHALAAFDDMGADLEPALAVLDAHGYLRQIDAPARPRTGGRPPSPTFLVNPDVHQPNATVHPIRRTA</sequence>
<protein>
    <submittedName>
        <fullName evidence="2">Uncharacterized protein</fullName>
    </submittedName>
</protein>
<dbReference type="AlphaFoldDB" id="A0AAE3W375"/>
<evidence type="ECO:0000313" key="2">
    <source>
        <dbReference type="EMBL" id="MDQ0367525.1"/>
    </source>
</evidence>
<dbReference type="EMBL" id="JAUSUZ010000001">
    <property type="protein sequence ID" value="MDQ0367525.1"/>
    <property type="molecule type" value="Genomic_DNA"/>
</dbReference>
<dbReference type="InterPro" id="IPR025048">
    <property type="entry name" value="DUF3987"/>
</dbReference>
<evidence type="ECO:0000313" key="3">
    <source>
        <dbReference type="Proteomes" id="UP001240236"/>
    </source>
</evidence>
<keyword evidence="3" id="KW-1185">Reference proteome</keyword>
<organism evidence="2 3">
    <name type="scientific">Catenuloplanes indicus</name>
    <dbReference type="NCBI Taxonomy" id="137267"/>
    <lineage>
        <taxon>Bacteria</taxon>
        <taxon>Bacillati</taxon>
        <taxon>Actinomycetota</taxon>
        <taxon>Actinomycetes</taxon>
        <taxon>Micromonosporales</taxon>
        <taxon>Micromonosporaceae</taxon>
        <taxon>Catenuloplanes</taxon>
    </lineage>
</organism>
<name>A0AAE3W375_9ACTN</name>
<feature type="region of interest" description="Disordered" evidence="1">
    <location>
        <begin position="214"/>
        <end position="249"/>
    </location>
</feature>
<accession>A0AAE3W375</accession>
<comment type="caution">
    <text evidence="2">The sequence shown here is derived from an EMBL/GenBank/DDBJ whole genome shotgun (WGS) entry which is preliminary data.</text>
</comment>
<proteinExistence type="predicted"/>
<gene>
    <name evidence="2" type="ORF">J2S42_004194</name>
</gene>
<dbReference type="Pfam" id="PF13148">
    <property type="entry name" value="DUF3987"/>
    <property type="match status" value="1"/>
</dbReference>
<evidence type="ECO:0000256" key="1">
    <source>
        <dbReference type="SAM" id="MobiDB-lite"/>
    </source>
</evidence>
<dbReference type="Proteomes" id="UP001240236">
    <property type="component" value="Unassembled WGS sequence"/>
</dbReference>